<evidence type="ECO:0000313" key="2">
    <source>
        <dbReference type="EMBL" id="KAK0408648.1"/>
    </source>
</evidence>
<evidence type="ECO:0000256" key="1">
    <source>
        <dbReference type="SAM" id="MobiDB-lite"/>
    </source>
</evidence>
<feature type="region of interest" description="Disordered" evidence="1">
    <location>
        <begin position="246"/>
        <end position="268"/>
    </location>
</feature>
<organism evidence="2 3">
    <name type="scientific">Steinernema hermaphroditum</name>
    <dbReference type="NCBI Taxonomy" id="289476"/>
    <lineage>
        <taxon>Eukaryota</taxon>
        <taxon>Metazoa</taxon>
        <taxon>Ecdysozoa</taxon>
        <taxon>Nematoda</taxon>
        <taxon>Chromadorea</taxon>
        <taxon>Rhabditida</taxon>
        <taxon>Tylenchina</taxon>
        <taxon>Panagrolaimomorpha</taxon>
        <taxon>Strongyloidoidea</taxon>
        <taxon>Steinernematidae</taxon>
        <taxon>Steinernema</taxon>
    </lineage>
</organism>
<name>A0AA39LT58_9BILA</name>
<protein>
    <submittedName>
        <fullName evidence="2">Uncharacterized protein</fullName>
    </submittedName>
</protein>
<accession>A0AA39LT58</accession>
<reference evidence="2" key="1">
    <citation type="submission" date="2023-06" db="EMBL/GenBank/DDBJ databases">
        <title>Genomic analysis of the entomopathogenic nematode Steinernema hermaphroditum.</title>
        <authorList>
            <person name="Schwarz E.M."/>
            <person name="Heppert J.K."/>
            <person name="Baniya A."/>
            <person name="Schwartz H.T."/>
            <person name="Tan C.-H."/>
            <person name="Antoshechkin I."/>
            <person name="Sternberg P.W."/>
            <person name="Goodrich-Blair H."/>
            <person name="Dillman A.R."/>
        </authorList>
    </citation>
    <scope>NUCLEOTIDE SEQUENCE</scope>
    <source>
        <strain evidence="2">PS9179</strain>
        <tissue evidence="2">Whole animal</tissue>
    </source>
</reference>
<evidence type="ECO:0000313" key="3">
    <source>
        <dbReference type="Proteomes" id="UP001175271"/>
    </source>
</evidence>
<keyword evidence="3" id="KW-1185">Reference proteome</keyword>
<dbReference type="Proteomes" id="UP001175271">
    <property type="component" value="Unassembled WGS sequence"/>
</dbReference>
<dbReference type="EMBL" id="JAUCMV010000003">
    <property type="protein sequence ID" value="KAK0408648.1"/>
    <property type="molecule type" value="Genomic_DNA"/>
</dbReference>
<feature type="compositionally biased region" description="Basic residues" evidence="1">
    <location>
        <begin position="109"/>
        <end position="132"/>
    </location>
</feature>
<comment type="caution">
    <text evidence="2">The sequence shown here is derived from an EMBL/GenBank/DDBJ whole genome shotgun (WGS) entry which is preliminary data.</text>
</comment>
<feature type="region of interest" description="Disordered" evidence="1">
    <location>
        <begin position="83"/>
        <end position="140"/>
    </location>
</feature>
<gene>
    <name evidence="2" type="ORF">QR680_004073</name>
</gene>
<proteinExistence type="predicted"/>
<dbReference type="AlphaFoldDB" id="A0AA39LT58"/>
<sequence>MDATGGTVSETLAGTLLLRKGMPVMPIPFIPDPHSPLVQQLLPNPSQSPVASQPVPPQLTPDQVLQYLMLFLQSGGTLPSLPLASLPMPTSNSEVSENYWPEESSTTTRGRRGAARSRGRGRGGRGRARSRSPIRPEERLADFESTVPYYEALAVPVHMNGRNEVAPRSVEQQIGSSTATSMRPPPPTVPSPAGTVVLNNVRPLVLPSDLNIAHFMQQYVLDPRGERPPHDANTETTRVKPLECEGSRRPENTANATEPMFGGTTGLTRHSEEDDVVILHEVMAPAHRVPGPLDSSTNASAIEALLEGVKKEIFTQLDTTVDQLVQSKEQAKSYLANAIEAWKSDLQGQQPQELNLKFAALLRTREMMARQAKKFMQEAMLYDDMELRKE</sequence>